<comment type="caution">
    <text evidence="1">The sequence shown here is derived from an EMBL/GenBank/DDBJ whole genome shotgun (WGS) entry which is preliminary data.</text>
</comment>
<evidence type="ECO:0000313" key="1">
    <source>
        <dbReference type="EMBL" id="KAK2113152.1"/>
    </source>
</evidence>
<proteinExistence type="predicted"/>
<sequence length="86" mass="8867">MPLSAAARELCWVPKGGIVRRDLTAAAAATRTGPVEAARAYASRGNDARQAAAAFAPTAAASGKMKLEGRLLPMPPTPQRIAPEKA</sequence>
<dbReference type="EMBL" id="JASSZA010000004">
    <property type="protein sequence ID" value="KAK2113152.1"/>
    <property type="molecule type" value="Genomic_DNA"/>
</dbReference>
<reference evidence="1 2" key="1">
    <citation type="submission" date="2023-05" db="EMBL/GenBank/DDBJ databases">
        <title>B98-5 Cell Line De Novo Hybrid Assembly: An Optical Mapping Approach.</title>
        <authorList>
            <person name="Kananen K."/>
            <person name="Auerbach J.A."/>
            <person name="Kautto E."/>
            <person name="Blachly J.S."/>
        </authorList>
    </citation>
    <scope>NUCLEOTIDE SEQUENCE [LARGE SCALE GENOMIC DNA]</scope>
    <source>
        <strain evidence="1">B95-8</strain>
        <tissue evidence="1">Cell line</tissue>
    </source>
</reference>
<gene>
    <name evidence="1" type="ORF">P7K49_007418</name>
</gene>
<accession>A0ABQ9VYD3</accession>
<evidence type="ECO:0000313" key="2">
    <source>
        <dbReference type="Proteomes" id="UP001266305"/>
    </source>
</evidence>
<dbReference type="Proteomes" id="UP001266305">
    <property type="component" value="Unassembled WGS sequence"/>
</dbReference>
<feature type="non-terminal residue" evidence="1">
    <location>
        <position position="86"/>
    </location>
</feature>
<protein>
    <submittedName>
        <fullName evidence="1">Uncharacterized protein</fullName>
    </submittedName>
</protein>
<organism evidence="1 2">
    <name type="scientific">Saguinus oedipus</name>
    <name type="common">Cotton-top tamarin</name>
    <name type="synonym">Oedipomidas oedipus</name>
    <dbReference type="NCBI Taxonomy" id="9490"/>
    <lineage>
        <taxon>Eukaryota</taxon>
        <taxon>Metazoa</taxon>
        <taxon>Chordata</taxon>
        <taxon>Craniata</taxon>
        <taxon>Vertebrata</taxon>
        <taxon>Euteleostomi</taxon>
        <taxon>Mammalia</taxon>
        <taxon>Eutheria</taxon>
        <taxon>Euarchontoglires</taxon>
        <taxon>Primates</taxon>
        <taxon>Haplorrhini</taxon>
        <taxon>Platyrrhini</taxon>
        <taxon>Cebidae</taxon>
        <taxon>Callitrichinae</taxon>
        <taxon>Saguinus</taxon>
    </lineage>
</organism>
<keyword evidence="2" id="KW-1185">Reference proteome</keyword>
<name>A0ABQ9VYD3_SAGOE</name>